<sequence length="547" mass="62235">MRNFYSLLTLDHVHEVVQKKHLLWNIKRVIEAEVHLSLHNFLRSQAGFPSWPHHLTMARLVARALRLGRSALIQVGAVCGHQGRYRTSFIASALMWHGSVIIVASETVQQRLLKVEIPRLQQWLPANKSIRTGDIWPSPDFHGLLLISPAAWLKGQLAHDNPFPAHIPTIIDGVDDLEDWVRFQLTETIQPQDWDQLMLAYPYQVELIREAKIQLTHQLFQRPENPYHCYLISQSEIEILQRLYLSLEPNHLPDSWRNFWQKIPNLRDSSLNSPSDFPLFWATIARRQGLFSLHYAPIELSKIIAPIWQRQPVVLIGSALELETEAPLFRQRLGLEDVTCLKFAADSQGEAIQLYVPYKLPLPNTPEFQGALIHQVRTLVCLSATAPGMTVILVGDVPLKARVGAILASEFGSRVQVEKTCLDENGILITGWEFWRENQSVLPAPRLLIIATLPLPSLENPLVAGRVAHYKRSHQDWFRLYLLPKAMNELQRAIAPVRENQGIVALLDTRVVNRSYGAQILSSLSPLARLNYLDPSLFSSNNEDDST</sequence>
<keyword evidence="2" id="KW-0067">ATP-binding</keyword>
<protein>
    <submittedName>
        <fullName evidence="2">Putative ATP-dependent DNA helicase DinG</fullName>
    </submittedName>
</protein>
<dbReference type="GO" id="GO:0006139">
    <property type="term" value="P:nucleobase-containing compound metabolic process"/>
    <property type="evidence" value="ECO:0007669"/>
    <property type="project" value="InterPro"/>
</dbReference>
<dbReference type="Proteomes" id="UP000299367">
    <property type="component" value="Unassembled WGS sequence"/>
</dbReference>
<name>A0A480APA8_9CYAN</name>
<dbReference type="GO" id="GO:0004386">
    <property type="term" value="F:helicase activity"/>
    <property type="evidence" value="ECO:0007669"/>
    <property type="project" value="UniProtKB-KW"/>
</dbReference>
<dbReference type="AlphaFoldDB" id="A0A480APA8"/>
<dbReference type="GO" id="GO:0016818">
    <property type="term" value="F:hydrolase activity, acting on acid anhydrides, in phosphorus-containing anhydrides"/>
    <property type="evidence" value="ECO:0007669"/>
    <property type="project" value="InterPro"/>
</dbReference>
<feature type="domain" description="ATP-dependent helicase C-terminal" evidence="1">
    <location>
        <begin position="446"/>
        <end position="526"/>
    </location>
</feature>
<evidence type="ECO:0000259" key="1">
    <source>
        <dbReference type="Pfam" id="PF13307"/>
    </source>
</evidence>
<reference evidence="3" key="1">
    <citation type="submission" date="2019-02" db="EMBL/GenBank/DDBJ databases">
        <title>Draft genome sequence of Dolichospermum planctonicum NIES-80.</title>
        <authorList>
            <person name="Yamaguchi H."/>
            <person name="Suzuki S."/>
            <person name="Kawachi M."/>
        </authorList>
    </citation>
    <scope>NUCLEOTIDE SEQUENCE [LARGE SCALE GENOMIC DNA]</scope>
    <source>
        <strain evidence="3">NIES-80</strain>
    </source>
</reference>
<dbReference type="GO" id="GO:0005524">
    <property type="term" value="F:ATP binding"/>
    <property type="evidence" value="ECO:0007669"/>
    <property type="project" value="InterPro"/>
</dbReference>
<keyword evidence="2" id="KW-0547">Nucleotide-binding</keyword>
<proteinExistence type="predicted"/>
<accession>A0A480APA8</accession>
<dbReference type="Pfam" id="PF13307">
    <property type="entry name" value="Helicase_C_2"/>
    <property type="match status" value="1"/>
</dbReference>
<organism evidence="2 3">
    <name type="scientific">Dolichospermum planctonicum</name>
    <dbReference type="NCBI Taxonomy" id="136072"/>
    <lineage>
        <taxon>Bacteria</taxon>
        <taxon>Bacillati</taxon>
        <taxon>Cyanobacteriota</taxon>
        <taxon>Cyanophyceae</taxon>
        <taxon>Nostocales</taxon>
        <taxon>Aphanizomenonaceae</taxon>
        <taxon>Dolichospermum</taxon>
    </lineage>
</organism>
<evidence type="ECO:0000313" key="2">
    <source>
        <dbReference type="EMBL" id="GCL43944.1"/>
    </source>
</evidence>
<evidence type="ECO:0000313" key="3">
    <source>
        <dbReference type="Proteomes" id="UP000299367"/>
    </source>
</evidence>
<comment type="caution">
    <text evidence="2">The sequence shown here is derived from an EMBL/GenBank/DDBJ whole genome shotgun (WGS) entry which is preliminary data.</text>
</comment>
<gene>
    <name evidence="2" type="ORF">NIES80_36640</name>
</gene>
<keyword evidence="2" id="KW-0378">Hydrolase</keyword>
<keyword evidence="2" id="KW-0347">Helicase</keyword>
<dbReference type="InterPro" id="IPR006555">
    <property type="entry name" value="ATP-dep_Helicase_C"/>
</dbReference>
<dbReference type="EMBL" id="BJCF01000060">
    <property type="protein sequence ID" value="GCL43944.1"/>
    <property type="molecule type" value="Genomic_DNA"/>
</dbReference>
<dbReference type="GO" id="GO:0003676">
    <property type="term" value="F:nucleic acid binding"/>
    <property type="evidence" value="ECO:0007669"/>
    <property type="project" value="InterPro"/>
</dbReference>